<comment type="subcellular location">
    <subcellularLocation>
        <location evidence="2">Cell membrane</location>
        <topology evidence="2">Multi-pass membrane protein</topology>
    </subcellularLocation>
</comment>
<evidence type="ECO:0000256" key="6">
    <source>
        <dbReference type="ARBA" id="ARBA00022679"/>
    </source>
</evidence>
<dbReference type="CDD" id="cd00082">
    <property type="entry name" value="HisKA"/>
    <property type="match status" value="1"/>
</dbReference>
<protein>
    <recommendedName>
        <fullName evidence="3">histidine kinase</fullName>
        <ecNumber evidence="3">2.7.13.3</ecNumber>
    </recommendedName>
</protein>
<name>A0ABS0I2D8_9BACT</name>
<keyword evidence="13" id="KW-0472">Membrane</keyword>
<keyword evidence="6" id="KW-0808">Transferase</keyword>
<keyword evidence="11" id="KW-1133">Transmembrane helix</keyword>
<dbReference type="Proteomes" id="UP000618931">
    <property type="component" value="Unassembled WGS sequence"/>
</dbReference>
<dbReference type="PANTHER" id="PTHR45339:SF1">
    <property type="entry name" value="HYBRID SIGNAL TRANSDUCTION HISTIDINE KINASE J"/>
    <property type="match status" value="1"/>
</dbReference>
<dbReference type="InterPro" id="IPR011006">
    <property type="entry name" value="CheY-like_superfamily"/>
</dbReference>
<proteinExistence type="predicted"/>
<evidence type="ECO:0000259" key="20">
    <source>
        <dbReference type="PROSITE" id="PS50112"/>
    </source>
</evidence>
<dbReference type="InterPro" id="IPR005467">
    <property type="entry name" value="His_kinase_dom"/>
</dbReference>
<keyword evidence="8" id="KW-0547">Nucleotide-binding</keyword>
<dbReference type="SMART" id="SM00388">
    <property type="entry name" value="HisKA"/>
    <property type="match status" value="1"/>
</dbReference>
<feature type="region of interest" description="Disordered" evidence="17">
    <location>
        <begin position="6"/>
        <end position="32"/>
    </location>
</feature>
<dbReference type="Gene3D" id="3.30.450.20">
    <property type="entry name" value="PAS domain"/>
    <property type="match status" value="4"/>
</dbReference>
<dbReference type="CDD" id="cd17546">
    <property type="entry name" value="REC_hyHK_CKI1_RcsC-like"/>
    <property type="match status" value="1"/>
</dbReference>
<dbReference type="SUPFAM" id="SSF47226">
    <property type="entry name" value="Histidine-containing phosphotransfer domain, HPT domain"/>
    <property type="match status" value="1"/>
</dbReference>
<evidence type="ECO:0000256" key="15">
    <source>
        <dbReference type="PROSITE-ProRule" id="PRU00169"/>
    </source>
</evidence>
<dbReference type="Gene3D" id="1.10.287.130">
    <property type="match status" value="1"/>
</dbReference>
<sequence length="1302" mass="143037">MRCMRWSKHRSVVTAKSRRGAEGGGKGGSRRRRSGPALVVILLLAKFTAPPGTTPVILAGNSPGRTRFCMASFPAASSTRPVAPPLTALLDQLGQVYVLLDAAGTVADVNEAFLGLTGYTRKQVIGRIGFEMFTPQAERAAQRQDYLEAIAHETIAPSAERPILTRTGQLRQVHWRMGFTRDVAGVVTGIWMAGEVPNEQLLASPALAGDSTHLQDFLDNAQDLVQHLSADNGFLFVNKAWKEKLGYSDAELATRTLADVVHPYYKAKLLYQLRNLYDGEPVNKVETVFLTNQGKPVHLIGSMSVVREDGQPASSRAILHDITDRIKAERLQKVYYSIANLAISAKDLPSLYGAIHRELSKIIETSNLFIALCDDARTQLQFAYHVDQHPQHRPLGALPFGNGVSEYIIAGGQPRYLTHTDFQQLVRSGTVTAHGLVPEVMLASPLSIGDRIIGVLAVQDYTRADAYTPGDLDVLHFISNQVALAIERKRNEEQIGKQTARLNAIFESGSHVMWTVNTRAHLMNFNRNYAALFLRRNGTYPVRGLNLWDADLANMPEHERDMFVKHYDAAAKGQAQRFEMRLRDARGYDVWTDIHLNPIYLGDGSFEEISAIAHDITEQKRAQLALEAQEEKFRSIFESFQDIYYRTDDNGILTIVSPSVREVLGYEPEEVIGQPVANYYVDAEDRPKANAEIGRNGGLRNFETQMWHKDGYPVSVLVNARLVNSPAAGTPNPNGDFGTEGIARDVTEIRQMQDDLRQAKDAAEAALEAKTQFLANMSHELRTPMNGIIGMIDLLDQTVETEEQLDYVDTLRKSSDALLTILNDILDLSKIQAGKLQIHETPIELQAVMERIRALFIYRAEQKHIRFTYHITPHTPRFVITDEVRLLQILSNLVANAIKFTNEGTVAIVVSSVSTDGELHTLRFAVQDSGIGISNDNASLLFTNFTQLDTTPSKAYGGTGLGLSISRQLAELLGGEIGVLSDEGEGSVFWFTISAREALTGELPEEPQVREPVFQPFEASPRVLLVDDNAINQKVGQRLLTKLGCDVTVAGGGPEAIELVTAPGAGFNIIFMDIQMPDMDGVAATAEIRRLLGENCPPVVAMTAYSMQEDAGRFMRQGLDDYVGKPVKSRHLYEVLHRWLRPRPGRPVGEGAAVPAATAAPAAAVAPAGRAPLPTPSAEVAGEPTLDETILRQLVELGGPEFTSDLYQEFEQEAGDLLRDAAPTAAEGSFRELLPMLHQLKGTAATLGGVALAAQARYLEHQLKGGRMEEGPGGFQLLEHYFAQFVAEYPGAVERAISTPAE</sequence>
<feature type="coiled-coil region" evidence="16">
    <location>
        <begin position="742"/>
        <end position="769"/>
    </location>
</feature>
<feature type="modified residue" description="Phosphohistidine" evidence="14">
    <location>
        <position position="1238"/>
    </location>
</feature>
<dbReference type="Gene3D" id="3.30.450.40">
    <property type="match status" value="1"/>
</dbReference>
<dbReference type="PROSITE" id="PS50109">
    <property type="entry name" value="HIS_KIN"/>
    <property type="match status" value="1"/>
</dbReference>
<feature type="domain" description="HPt" evidence="22">
    <location>
        <begin position="1199"/>
        <end position="1300"/>
    </location>
</feature>
<dbReference type="PANTHER" id="PTHR45339">
    <property type="entry name" value="HYBRID SIGNAL TRANSDUCTION HISTIDINE KINASE J"/>
    <property type="match status" value="1"/>
</dbReference>
<dbReference type="Pfam" id="PF01627">
    <property type="entry name" value="Hpt"/>
    <property type="match status" value="1"/>
</dbReference>
<feature type="domain" description="Response regulatory" evidence="19">
    <location>
        <begin position="1022"/>
        <end position="1140"/>
    </location>
</feature>
<evidence type="ECO:0000313" key="24">
    <source>
        <dbReference type="Proteomes" id="UP000618931"/>
    </source>
</evidence>
<keyword evidence="4" id="KW-1003">Cell membrane</keyword>
<keyword evidence="12" id="KW-0902">Two-component regulatory system</keyword>
<evidence type="ECO:0000256" key="12">
    <source>
        <dbReference type="ARBA" id="ARBA00023012"/>
    </source>
</evidence>
<dbReference type="Gene3D" id="1.20.120.160">
    <property type="entry name" value="HPT domain"/>
    <property type="match status" value="1"/>
</dbReference>
<dbReference type="InterPro" id="IPR003594">
    <property type="entry name" value="HATPase_dom"/>
</dbReference>
<dbReference type="Gene3D" id="3.40.50.2300">
    <property type="match status" value="1"/>
</dbReference>
<dbReference type="InterPro" id="IPR036097">
    <property type="entry name" value="HisK_dim/P_sf"/>
</dbReference>
<dbReference type="PROSITE" id="PS50113">
    <property type="entry name" value="PAC"/>
    <property type="match status" value="2"/>
</dbReference>
<dbReference type="InterPro" id="IPR035965">
    <property type="entry name" value="PAS-like_dom_sf"/>
</dbReference>
<feature type="domain" description="Histidine kinase" evidence="18">
    <location>
        <begin position="776"/>
        <end position="997"/>
    </location>
</feature>
<evidence type="ECO:0000256" key="11">
    <source>
        <dbReference type="ARBA" id="ARBA00022989"/>
    </source>
</evidence>
<evidence type="ECO:0000313" key="23">
    <source>
        <dbReference type="EMBL" id="MBF9221111.1"/>
    </source>
</evidence>
<dbReference type="EC" id="2.7.13.3" evidence="3"/>
<dbReference type="SMART" id="SM00065">
    <property type="entry name" value="GAF"/>
    <property type="match status" value="1"/>
</dbReference>
<dbReference type="SMART" id="SM00091">
    <property type="entry name" value="PAS"/>
    <property type="match status" value="3"/>
</dbReference>
<dbReference type="InterPro" id="IPR013767">
    <property type="entry name" value="PAS_fold"/>
</dbReference>
<feature type="domain" description="PAS" evidence="20">
    <location>
        <begin position="210"/>
        <end position="280"/>
    </location>
</feature>
<dbReference type="Pfam" id="PF00989">
    <property type="entry name" value="PAS"/>
    <property type="match status" value="1"/>
</dbReference>
<keyword evidence="7" id="KW-0812">Transmembrane</keyword>
<evidence type="ECO:0000256" key="8">
    <source>
        <dbReference type="ARBA" id="ARBA00022741"/>
    </source>
</evidence>
<accession>A0ABS0I2D8</accession>
<dbReference type="InterPro" id="IPR001610">
    <property type="entry name" value="PAC"/>
</dbReference>
<dbReference type="InterPro" id="IPR029016">
    <property type="entry name" value="GAF-like_dom_sf"/>
</dbReference>
<dbReference type="NCBIfam" id="TIGR00229">
    <property type="entry name" value="sensory_box"/>
    <property type="match status" value="4"/>
</dbReference>
<dbReference type="InterPro" id="IPR003018">
    <property type="entry name" value="GAF"/>
</dbReference>
<dbReference type="PRINTS" id="PR00344">
    <property type="entry name" value="BCTRLSENSOR"/>
</dbReference>
<dbReference type="InterPro" id="IPR008207">
    <property type="entry name" value="Sig_transdc_His_kin_Hpt_dom"/>
</dbReference>
<feature type="modified residue" description="4-aspartylphosphate" evidence="15">
    <location>
        <position position="1073"/>
    </location>
</feature>
<dbReference type="SUPFAM" id="SSF55785">
    <property type="entry name" value="PYP-like sensor domain (PAS domain)"/>
    <property type="match status" value="4"/>
</dbReference>
<evidence type="ECO:0000256" key="1">
    <source>
        <dbReference type="ARBA" id="ARBA00000085"/>
    </source>
</evidence>
<dbReference type="CDD" id="cd16922">
    <property type="entry name" value="HATPase_EvgS-ArcB-TorS-like"/>
    <property type="match status" value="1"/>
</dbReference>
<dbReference type="SMART" id="SM00448">
    <property type="entry name" value="REC"/>
    <property type="match status" value="1"/>
</dbReference>
<dbReference type="PROSITE" id="PS50110">
    <property type="entry name" value="RESPONSE_REGULATORY"/>
    <property type="match status" value="1"/>
</dbReference>
<dbReference type="Gene3D" id="3.30.565.10">
    <property type="entry name" value="Histidine kinase-like ATPase, C-terminal domain"/>
    <property type="match status" value="1"/>
</dbReference>
<feature type="domain" description="PAS" evidence="20">
    <location>
        <begin position="82"/>
        <end position="153"/>
    </location>
</feature>
<feature type="domain" description="PAS" evidence="20">
    <location>
        <begin position="629"/>
        <end position="686"/>
    </location>
</feature>
<dbReference type="SMART" id="SM00086">
    <property type="entry name" value="PAC"/>
    <property type="match status" value="3"/>
</dbReference>
<dbReference type="InterPro" id="IPR000700">
    <property type="entry name" value="PAS-assoc_C"/>
</dbReference>
<organism evidence="23 24">
    <name type="scientific">Hymenobacter ruricola</name>
    <dbReference type="NCBI Taxonomy" id="2791023"/>
    <lineage>
        <taxon>Bacteria</taxon>
        <taxon>Pseudomonadati</taxon>
        <taxon>Bacteroidota</taxon>
        <taxon>Cytophagia</taxon>
        <taxon>Cytophagales</taxon>
        <taxon>Hymenobacteraceae</taxon>
        <taxon>Hymenobacter</taxon>
    </lineage>
</organism>
<dbReference type="PROSITE" id="PS50894">
    <property type="entry name" value="HPT"/>
    <property type="match status" value="1"/>
</dbReference>
<dbReference type="EMBL" id="JADQDM010000003">
    <property type="protein sequence ID" value="MBF9221111.1"/>
    <property type="molecule type" value="Genomic_DNA"/>
</dbReference>
<evidence type="ECO:0000256" key="9">
    <source>
        <dbReference type="ARBA" id="ARBA00022777"/>
    </source>
</evidence>
<dbReference type="Pfam" id="PF00512">
    <property type="entry name" value="HisKA"/>
    <property type="match status" value="1"/>
</dbReference>
<evidence type="ECO:0000259" key="19">
    <source>
        <dbReference type="PROSITE" id="PS50110"/>
    </source>
</evidence>
<dbReference type="InterPro" id="IPR001789">
    <property type="entry name" value="Sig_transdc_resp-reg_receiver"/>
</dbReference>
<dbReference type="CDD" id="cd00130">
    <property type="entry name" value="PAS"/>
    <property type="match status" value="4"/>
</dbReference>
<keyword evidence="10" id="KW-0067">ATP-binding</keyword>
<dbReference type="Pfam" id="PF02518">
    <property type="entry name" value="HATPase_c"/>
    <property type="match status" value="1"/>
</dbReference>
<dbReference type="SUPFAM" id="SSF55874">
    <property type="entry name" value="ATPase domain of HSP90 chaperone/DNA topoisomerase II/histidine kinase"/>
    <property type="match status" value="1"/>
</dbReference>
<evidence type="ECO:0000256" key="7">
    <source>
        <dbReference type="ARBA" id="ARBA00022692"/>
    </source>
</evidence>
<evidence type="ECO:0000259" key="18">
    <source>
        <dbReference type="PROSITE" id="PS50109"/>
    </source>
</evidence>
<keyword evidence="9" id="KW-0418">Kinase</keyword>
<dbReference type="SUPFAM" id="SSF47384">
    <property type="entry name" value="Homodimeric domain of signal transducing histidine kinase"/>
    <property type="match status" value="1"/>
</dbReference>
<dbReference type="Pfam" id="PF13426">
    <property type="entry name" value="PAS_9"/>
    <property type="match status" value="3"/>
</dbReference>
<feature type="domain" description="PAC" evidence="21">
    <location>
        <begin position="576"/>
        <end position="628"/>
    </location>
</feature>
<reference evidence="23 24" key="1">
    <citation type="submission" date="2020-11" db="EMBL/GenBank/DDBJ databases">
        <authorList>
            <person name="Kim M.K."/>
        </authorList>
    </citation>
    <scope>NUCLEOTIDE SEQUENCE [LARGE SCALE GENOMIC DNA]</scope>
    <source>
        <strain evidence="23 24">BT662</strain>
    </source>
</reference>
<feature type="domain" description="PAC" evidence="21">
    <location>
        <begin position="700"/>
        <end position="758"/>
    </location>
</feature>
<evidence type="ECO:0000256" key="16">
    <source>
        <dbReference type="SAM" id="Coils"/>
    </source>
</evidence>
<dbReference type="InterPro" id="IPR036890">
    <property type="entry name" value="HATPase_C_sf"/>
</dbReference>
<evidence type="ECO:0000256" key="14">
    <source>
        <dbReference type="PROSITE-ProRule" id="PRU00110"/>
    </source>
</evidence>
<evidence type="ECO:0000259" key="22">
    <source>
        <dbReference type="PROSITE" id="PS50894"/>
    </source>
</evidence>
<keyword evidence="16" id="KW-0175">Coiled coil</keyword>
<evidence type="ECO:0000256" key="2">
    <source>
        <dbReference type="ARBA" id="ARBA00004651"/>
    </source>
</evidence>
<dbReference type="InterPro" id="IPR004358">
    <property type="entry name" value="Sig_transdc_His_kin-like_C"/>
</dbReference>
<evidence type="ECO:0000256" key="17">
    <source>
        <dbReference type="SAM" id="MobiDB-lite"/>
    </source>
</evidence>
<dbReference type="InterPro" id="IPR003661">
    <property type="entry name" value="HisK_dim/P_dom"/>
</dbReference>
<dbReference type="PROSITE" id="PS50112">
    <property type="entry name" value="PAS"/>
    <property type="match status" value="3"/>
</dbReference>
<evidence type="ECO:0000256" key="4">
    <source>
        <dbReference type="ARBA" id="ARBA00022475"/>
    </source>
</evidence>
<evidence type="ECO:0000259" key="21">
    <source>
        <dbReference type="PROSITE" id="PS50113"/>
    </source>
</evidence>
<dbReference type="SMART" id="SM00387">
    <property type="entry name" value="HATPase_c"/>
    <property type="match status" value="1"/>
</dbReference>
<evidence type="ECO:0000256" key="5">
    <source>
        <dbReference type="ARBA" id="ARBA00022553"/>
    </source>
</evidence>
<evidence type="ECO:0000256" key="10">
    <source>
        <dbReference type="ARBA" id="ARBA00022840"/>
    </source>
</evidence>
<evidence type="ECO:0000256" key="3">
    <source>
        <dbReference type="ARBA" id="ARBA00012438"/>
    </source>
</evidence>
<dbReference type="InterPro" id="IPR000014">
    <property type="entry name" value="PAS"/>
</dbReference>
<gene>
    <name evidence="23" type="ORF">I2H31_08345</name>
</gene>
<keyword evidence="24" id="KW-1185">Reference proteome</keyword>
<evidence type="ECO:0000256" key="13">
    <source>
        <dbReference type="ARBA" id="ARBA00023136"/>
    </source>
</evidence>
<dbReference type="Pfam" id="PF13185">
    <property type="entry name" value="GAF_2"/>
    <property type="match status" value="1"/>
</dbReference>
<comment type="catalytic activity">
    <reaction evidence="1">
        <text>ATP + protein L-histidine = ADP + protein N-phospho-L-histidine.</text>
        <dbReference type="EC" id="2.7.13.3"/>
    </reaction>
</comment>
<keyword evidence="5 15" id="KW-0597">Phosphoprotein</keyword>
<dbReference type="InterPro" id="IPR036641">
    <property type="entry name" value="HPT_dom_sf"/>
</dbReference>
<comment type="caution">
    <text evidence="23">The sequence shown here is derived from an EMBL/GenBank/DDBJ whole genome shotgun (WGS) entry which is preliminary data.</text>
</comment>
<dbReference type="SUPFAM" id="SSF52172">
    <property type="entry name" value="CheY-like"/>
    <property type="match status" value="1"/>
</dbReference>
<dbReference type="Pfam" id="PF00072">
    <property type="entry name" value="Response_reg"/>
    <property type="match status" value="1"/>
</dbReference>
<dbReference type="SUPFAM" id="SSF55781">
    <property type="entry name" value="GAF domain-like"/>
    <property type="match status" value="1"/>
</dbReference>